<dbReference type="CDD" id="cd06849">
    <property type="entry name" value="lipoyl_domain"/>
    <property type="match status" value="1"/>
</dbReference>
<sequence length="446" mass="49360">MFLFHALLPKLFIKNKYQQLFLFHSSKLLYKLVQFNLSDIGEGIADVQVKEWHVKEGDFVAEFDELCSVQSDKATVTITSRYNGTIRKLHYKSDDIAKVGHPLVDIEVPDHSAEEETAKVLPIAQQFVAPSSTALSPSQKILASPAVRRLIREHSINTAELAGSGRGGRILKEDILKLARPLDDAKSSDIFSHAKMSELGIAESSFASDDHFAEQKVPIRGYTRAMVRAMTETLRIPHFGYSDEIVVDRLLEVKSLLATLAAQKGVPKVSLTPLIVKASSLALREFPRLNASLDASFEHLILKRSHNISLAIDTPDGLAVPNIKNCQEKSIWEIASALGELRLRAREGRLCPEDLAGGTFALSNIGSIGGTYMSPLIMPPQLVIGAIGSVRKVPCFDERDNLTVRRVINFSWSADHRVVDGATMARFSNRVKLFLEQPEAMLAELR</sequence>
<dbReference type="Gene3D" id="4.10.320.10">
    <property type="entry name" value="E3-binding domain"/>
    <property type="match status" value="1"/>
</dbReference>
<keyword evidence="4 9" id="KW-0808">Transferase</keyword>
<feature type="domain" description="Lipoyl-binding" evidence="10">
    <location>
        <begin position="32"/>
        <end position="107"/>
    </location>
</feature>
<evidence type="ECO:0000256" key="4">
    <source>
        <dbReference type="ARBA" id="ARBA00022679"/>
    </source>
</evidence>
<dbReference type="EC" id="2.3.1.-" evidence="9"/>
<dbReference type="GO" id="GO:0016407">
    <property type="term" value="F:acetyltransferase activity"/>
    <property type="evidence" value="ECO:0007669"/>
    <property type="project" value="TreeGrafter"/>
</dbReference>
<protein>
    <recommendedName>
        <fullName evidence="9">Dihydrolipoamide acetyltransferase component of pyruvate dehydrogenase complex</fullName>
        <ecNumber evidence="9">2.3.1.-</ecNumber>
    </recommendedName>
</protein>
<dbReference type="InterPro" id="IPR004167">
    <property type="entry name" value="PSBD"/>
</dbReference>
<dbReference type="Pfam" id="PF00364">
    <property type="entry name" value="Biotin_lipoyl"/>
    <property type="match status" value="1"/>
</dbReference>
<feature type="domain" description="Peripheral subunit-binding (PSBD)" evidence="11">
    <location>
        <begin position="142"/>
        <end position="179"/>
    </location>
</feature>
<dbReference type="Proteomes" id="UP000887572">
    <property type="component" value="Unplaced"/>
</dbReference>
<dbReference type="GO" id="GO:0031405">
    <property type="term" value="F:lipoic acid binding"/>
    <property type="evidence" value="ECO:0007669"/>
    <property type="project" value="TreeGrafter"/>
</dbReference>
<dbReference type="InterPro" id="IPR050743">
    <property type="entry name" value="2-oxoacid_DH_E2_comp"/>
</dbReference>
<dbReference type="FunFam" id="2.40.50.100:FF:000013">
    <property type="entry name" value="Dihydrolipoamide acetyltransferase component of pyruvate dehydrogenase complex"/>
    <property type="match status" value="1"/>
</dbReference>
<dbReference type="PROSITE" id="PS51826">
    <property type="entry name" value="PSBD"/>
    <property type="match status" value="1"/>
</dbReference>
<organism evidence="12 13">
    <name type="scientific">Globodera rostochiensis</name>
    <name type="common">Golden nematode worm</name>
    <name type="synonym">Heterodera rostochiensis</name>
    <dbReference type="NCBI Taxonomy" id="31243"/>
    <lineage>
        <taxon>Eukaryota</taxon>
        <taxon>Metazoa</taxon>
        <taxon>Ecdysozoa</taxon>
        <taxon>Nematoda</taxon>
        <taxon>Chromadorea</taxon>
        <taxon>Rhabditida</taxon>
        <taxon>Tylenchina</taxon>
        <taxon>Tylenchomorpha</taxon>
        <taxon>Tylenchoidea</taxon>
        <taxon>Heteroderidae</taxon>
        <taxon>Heteroderinae</taxon>
        <taxon>Globodera</taxon>
    </lineage>
</organism>
<keyword evidence="12" id="KW-1185">Reference proteome</keyword>
<dbReference type="PANTHER" id="PTHR43178">
    <property type="entry name" value="DIHYDROLIPOAMIDE ACETYLTRANSFERASE COMPONENT OF PYRUVATE DEHYDROGENASE COMPLEX"/>
    <property type="match status" value="1"/>
</dbReference>
<dbReference type="SUPFAM" id="SSF51230">
    <property type="entry name" value="Single hybrid motif"/>
    <property type="match status" value="1"/>
</dbReference>
<comment type="subcellular location">
    <subcellularLocation>
        <location evidence="2">Mitochondrion matrix</location>
    </subcellularLocation>
</comment>
<dbReference type="WBParaSite" id="Gr19_v10_g11978.t1">
    <property type="protein sequence ID" value="Gr19_v10_g11978.t1"/>
    <property type="gene ID" value="Gr19_v10_g11978"/>
</dbReference>
<keyword evidence="7" id="KW-0496">Mitochondrion</keyword>
<evidence type="ECO:0000256" key="7">
    <source>
        <dbReference type="ARBA" id="ARBA00023128"/>
    </source>
</evidence>
<comment type="similarity">
    <text evidence="3 9">Belongs to the 2-oxoacid dehydrogenase family.</text>
</comment>
<dbReference type="Gene3D" id="2.40.50.100">
    <property type="match status" value="1"/>
</dbReference>
<reference evidence="13" key="1">
    <citation type="submission" date="2022-11" db="UniProtKB">
        <authorList>
            <consortium name="WormBaseParasite"/>
        </authorList>
    </citation>
    <scope>IDENTIFICATION</scope>
</reference>
<dbReference type="PANTHER" id="PTHR43178:SF5">
    <property type="entry name" value="LIPOAMIDE ACYLTRANSFERASE COMPONENT OF BRANCHED-CHAIN ALPHA-KETO ACID DEHYDROGENASE COMPLEX, MITOCHONDRIAL"/>
    <property type="match status" value="1"/>
</dbReference>
<evidence type="ECO:0000256" key="2">
    <source>
        <dbReference type="ARBA" id="ARBA00004305"/>
    </source>
</evidence>
<dbReference type="SUPFAM" id="SSF47005">
    <property type="entry name" value="Peripheral subunit-binding domain of 2-oxo acid dehydrogenase complex"/>
    <property type="match status" value="1"/>
</dbReference>
<dbReference type="InterPro" id="IPR011053">
    <property type="entry name" value="Single_hybrid_motif"/>
</dbReference>
<dbReference type="InterPro" id="IPR023213">
    <property type="entry name" value="CAT-like_dom_sf"/>
</dbReference>
<keyword evidence="5 9" id="KW-0450">Lipoyl</keyword>
<dbReference type="PROSITE" id="PS50968">
    <property type="entry name" value="BIOTINYL_LIPOYL"/>
    <property type="match status" value="1"/>
</dbReference>
<evidence type="ECO:0000313" key="12">
    <source>
        <dbReference type="Proteomes" id="UP000887572"/>
    </source>
</evidence>
<accession>A0A914GWG9</accession>
<dbReference type="Pfam" id="PF00198">
    <property type="entry name" value="2-oxoacid_dh"/>
    <property type="match status" value="1"/>
</dbReference>
<evidence type="ECO:0000256" key="3">
    <source>
        <dbReference type="ARBA" id="ARBA00007317"/>
    </source>
</evidence>
<keyword evidence="8 9" id="KW-0012">Acyltransferase</keyword>
<dbReference type="InterPro" id="IPR001078">
    <property type="entry name" value="2-oxoacid_DH_actylTfrase"/>
</dbReference>
<dbReference type="InterPro" id="IPR036625">
    <property type="entry name" value="E3-bd_dom_sf"/>
</dbReference>
<proteinExistence type="inferred from homology"/>
<dbReference type="FunFam" id="3.30.559.10:FF:000007">
    <property type="entry name" value="Dihydrolipoamide acetyltransferase component of pyruvate dehydrogenase complex"/>
    <property type="match status" value="1"/>
</dbReference>
<dbReference type="Gene3D" id="3.30.559.10">
    <property type="entry name" value="Chloramphenicol acetyltransferase-like domain"/>
    <property type="match status" value="1"/>
</dbReference>
<dbReference type="InterPro" id="IPR003016">
    <property type="entry name" value="2-oxoA_DH_lipoyl-BS"/>
</dbReference>
<comment type="cofactor">
    <cofactor evidence="1 9">
        <name>(R)-lipoate</name>
        <dbReference type="ChEBI" id="CHEBI:83088"/>
    </cofactor>
</comment>
<keyword evidence="6" id="KW-0809">Transit peptide</keyword>
<evidence type="ECO:0000256" key="1">
    <source>
        <dbReference type="ARBA" id="ARBA00001938"/>
    </source>
</evidence>
<evidence type="ECO:0000259" key="10">
    <source>
        <dbReference type="PROSITE" id="PS50968"/>
    </source>
</evidence>
<evidence type="ECO:0000256" key="5">
    <source>
        <dbReference type="ARBA" id="ARBA00022823"/>
    </source>
</evidence>
<evidence type="ECO:0000259" key="11">
    <source>
        <dbReference type="PROSITE" id="PS51826"/>
    </source>
</evidence>
<dbReference type="GO" id="GO:0005759">
    <property type="term" value="C:mitochondrial matrix"/>
    <property type="evidence" value="ECO:0007669"/>
    <property type="project" value="UniProtKB-SubCell"/>
</dbReference>
<evidence type="ECO:0000256" key="8">
    <source>
        <dbReference type="ARBA" id="ARBA00023315"/>
    </source>
</evidence>
<dbReference type="AlphaFoldDB" id="A0A914GWG9"/>
<dbReference type="InterPro" id="IPR000089">
    <property type="entry name" value="Biotin_lipoyl"/>
</dbReference>
<dbReference type="PROSITE" id="PS00189">
    <property type="entry name" value="LIPOYL"/>
    <property type="match status" value="1"/>
</dbReference>
<name>A0A914GWG9_GLORO</name>
<dbReference type="Pfam" id="PF02817">
    <property type="entry name" value="E3_binding"/>
    <property type="match status" value="1"/>
</dbReference>
<evidence type="ECO:0000313" key="13">
    <source>
        <dbReference type="WBParaSite" id="Gr19_v10_g11978.t1"/>
    </source>
</evidence>
<evidence type="ECO:0000256" key="6">
    <source>
        <dbReference type="ARBA" id="ARBA00022946"/>
    </source>
</evidence>
<dbReference type="SUPFAM" id="SSF52777">
    <property type="entry name" value="CoA-dependent acyltransferases"/>
    <property type="match status" value="1"/>
</dbReference>
<evidence type="ECO:0000256" key="9">
    <source>
        <dbReference type="RuleBase" id="RU003423"/>
    </source>
</evidence>